<comment type="caution">
    <text evidence="1">The sequence shown here is derived from an EMBL/GenBank/DDBJ whole genome shotgun (WGS) entry which is preliminary data.</text>
</comment>
<sequence>MNTEKVNQFQSIFAKLIPSELNKSKVFLPNQTQKNDQIVSNQTQNSTKCEITTRFKITFEDKTKIPSITSKNNSKVTKKKNNLSDRFKNLKKSQKRNLFGSLIESDDSQSAEENLEPDLASYKEIIKFGKKYPNISDLPKIDPNQHDPMLECAIEHLTKINQHYIGTSFVQKAENILMNSKALCDIQKPSCLSDSFCVTDTYNYTHNYSVWKYLALDEYKNNKTNKNSSINNNNFNNYNTNHQLSFQLPDINLNLDPIDFFETNPFNNLTVEEEDLNNVNPNTDDQFLNIYKSLLDDMNCFPSPISDPSPSLNYPIDDDENSRDIDLIEPSIVSDLNLLVSEDSLSTKQESSILEKDADLNKQQIDHLIDFLNRSKEEANSSLINNQIDQLNMNKTNSIDLFDPGQLESFKKSPI</sequence>
<proteinExistence type="predicted"/>
<dbReference type="EMBL" id="CAJNOC010001265">
    <property type="protein sequence ID" value="CAF0849820.1"/>
    <property type="molecule type" value="Genomic_DNA"/>
</dbReference>
<organism evidence="1 2">
    <name type="scientific">Brachionus calyciflorus</name>
    <dbReference type="NCBI Taxonomy" id="104777"/>
    <lineage>
        <taxon>Eukaryota</taxon>
        <taxon>Metazoa</taxon>
        <taxon>Spiralia</taxon>
        <taxon>Gnathifera</taxon>
        <taxon>Rotifera</taxon>
        <taxon>Eurotatoria</taxon>
        <taxon>Monogononta</taxon>
        <taxon>Pseudotrocha</taxon>
        <taxon>Ploima</taxon>
        <taxon>Brachionidae</taxon>
        <taxon>Brachionus</taxon>
    </lineage>
</organism>
<name>A0A813VYB0_9BILA</name>
<evidence type="ECO:0000313" key="2">
    <source>
        <dbReference type="Proteomes" id="UP000663879"/>
    </source>
</evidence>
<reference evidence="1" key="1">
    <citation type="submission" date="2021-02" db="EMBL/GenBank/DDBJ databases">
        <authorList>
            <person name="Nowell W R."/>
        </authorList>
    </citation>
    <scope>NUCLEOTIDE SEQUENCE</scope>
    <source>
        <strain evidence="1">Ploen Becks lab</strain>
    </source>
</reference>
<gene>
    <name evidence="1" type="ORF">OXX778_LOCUS8890</name>
</gene>
<keyword evidence="2" id="KW-1185">Reference proteome</keyword>
<protein>
    <submittedName>
        <fullName evidence="1">Uncharacterized protein</fullName>
    </submittedName>
</protein>
<accession>A0A813VYB0</accession>
<dbReference type="AlphaFoldDB" id="A0A813VYB0"/>
<dbReference type="Proteomes" id="UP000663879">
    <property type="component" value="Unassembled WGS sequence"/>
</dbReference>
<evidence type="ECO:0000313" key="1">
    <source>
        <dbReference type="EMBL" id="CAF0849820.1"/>
    </source>
</evidence>